<dbReference type="GO" id="GO:0005737">
    <property type="term" value="C:cytoplasm"/>
    <property type="evidence" value="ECO:0007669"/>
    <property type="project" value="UniProtKB-SubCell"/>
</dbReference>
<evidence type="ECO:0000256" key="10">
    <source>
        <dbReference type="ARBA" id="ARBA00023277"/>
    </source>
</evidence>
<keyword evidence="7" id="KW-0597">Phosphoprotein</keyword>
<comment type="pathway">
    <text evidence="3 11">Carbohydrate metabolism; hexose metabolism.</text>
</comment>
<dbReference type="Pfam" id="PF01263">
    <property type="entry name" value="Aldose_epim"/>
    <property type="match status" value="1"/>
</dbReference>
<evidence type="ECO:0000256" key="15">
    <source>
        <dbReference type="SAM" id="SignalP"/>
    </source>
</evidence>
<keyword evidence="10 11" id="KW-0119">Carbohydrate metabolism</keyword>
<evidence type="ECO:0000256" key="3">
    <source>
        <dbReference type="ARBA" id="ARBA00005028"/>
    </source>
</evidence>
<protein>
    <recommendedName>
        <fullName evidence="11">Aldose 1-epimerase</fullName>
        <ecNumber evidence="11">5.1.3.3</ecNumber>
    </recommendedName>
</protein>
<comment type="catalytic activity">
    <reaction evidence="11">
        <text>alpha-D-glucose = beta-D-glucose</text>
        <dbReference type="Rhea" id="RHEA:10264"/>
        <dbReference type="ChEBI" id="CHEBI:15903"/>
        <dbReference type="ChEBI" id="CHEBI:17925"/>
        <dbReference type="EC" id="5.1.3.3"/>
    </reaction>
</comment>
<dbReference type="eggNOG" id="COG2017">
    <property type="taxonomic scope" value="Bacteria"/>
</dbReference>
<dbReference type="GO" id="GO:0006006">
    <property type="term" value="P:glucose metabolic process"/>
    <property type="evidence" value="ECO:0007669"/>
    <property type="project" value="TreeGrafter"/>
</dbReference>
<comment type="subunit">
    <text evidence="5">Monomer.</text>
</comment>
<gene>
    <name evidence="16" type="ORF">SAMN05444380_11090</name>
</gene>
<dbReference type="NCBIfam" id="NF008277">
    <property type="entry name" value="PRK11055.1"/>
    <property type="match status" value="1"/>
</dbReference>
<dbReference type="AlphaFoldDB" id="A0A1I2A4D3"/>
<keyword evidence="6" id="KW-0963">Cytoplasm</keyword>
<dbReference type="InterPro" id="IPR015443">
    <property type="entry name" value="Aldose_1-epimerase"/>
</dbReference>
<dbReference type="GO" id="GO:0033499">
    <property type="term" value="P:galactose catabolic process via UDP-galactose, Leloir pathway"/>
    <property type="evidence" value="ECO:0007669"/>
    <property type="project" value="TreeGrafter"/>
</dbReference>
<dbReference type="FunCoup" id="A0A1I2A4D3">
    <property type="interactions" value="291"/>
</dbReference>
<evidence type="ECO:0000256" key="13">
    <source>
        <dbReference type="PIRSR" id="PIRSR005096-2"/>
    </source>
</evidence>
<feature type="chain" id="PRO_5010300410" description="Aldose 1-epimerase" evidence="15">
    <location>
        <begin position="23"/>
        <end position="369"/>
    </location>
</feature>
<evidence type="ECO:0000256" key="6">
    <source>
        <dbReference type="ARBA" id="ARBA00022490"/>
    </source>
</evidence>
<evidence type="ECO:0000313" key="16">
    <source>
        <dbReference type="EMBL" id="SFE37753.1"/>
    </source>
</evidence>
<dbReference type="OrthoDB" id="9779408at2"/>
<evidence type="ECO:0000256" key="11">
    <source>
        <dbReference type="PIRNR" id="PIRNR005096"/>
    </source>
</evidence>
<evidence type="ECO:0000256" key="5">
    <source>
        <dbReference type="ARBA" id="ARBA00011245"/>
    </source>
</evidence>
<evidence type="ECO:0000256" key="1">
    <source>
        <dbReference type="ARBA" id="ARBA00001913"/>
    </source>
</evidence>
<evidence type="ECO:0000256" key="12">
    <source>
        <dbReference type="PIRSR" id="PIRSR005096-1"/>
    </source>
</evidence>
<feature type="binding site" evidence="14">
    <location>
        <begin position="105"/>
        <end position="106"/>
    </location>
    <ligand>
        <name>beta-D-galactose</name>
        <dbReference type="ChEBI" id="CHEBI:27667"/>
    </ligand>
</feature>
<evidence type="ECO:0000256" key="14">
    <source>
        <dbReference type="PIRSR" id="PIRSR005096-3"/>
    </source>
</evidence>
<dbReference type="PANTHER" id="PTHR10091:SF0">
    <property type="entry name" value="GALACTOSE MUTAROTASE"/>
    <property type="match status" value="1"/>
</dbReference>
<organism evidence="16 17">
    <name type="scientific">Thermophagus xiamenensis</name>
    <dbReference type="NCBI Taxonomy" id="385682"/>
    <lineage>
        <taxon>Bacteria</taxon>
        <taxon>Pseudomonadati</taxon>
        <taxon>Bacteroidota</taxon>
        <taxon>Bacteroidia</taxon>
        <taxon>Marinilabiliales</taxon>
        <taxon>Marinilabiliaceae</taxon>
        <taxon>Thermophagus</taxon>
    </lineage>
</organism>
<dbReference type="EC" id="5.1.3.3" evidence="11"/>
<dbReference type="EMBL" id="FONA01000010">
    <property type="protein sequence ID" value="SFE37753.1"/>
    <property type="molecule type" value="Genomic_DNA"/>
</dbReference>
<dbReference type="PROSITE" id="PS51257">
    <property type="entry name" value="PROKAR_LIPOPROTEIN"/>
    <property type="match status" value="1"/>
</dbReference>
<comment type="similarity">
    <text evidence="4 11">Belongs to the aldose epimerase family.</text>
</comment>
<dbReference type="Gene3D" id="2.70.98.10">
    <property type="match status" value="1"/>
</dbReference>
<comment type="subcellular location">
    <subcellularLocation>
        <location evidence="2">Cytoplasm</location>
    </subcellularLocation>
</comment>
<dbReference type="Proteomes" id="UP000181976">
    <property type="component" value="Unassembled WGS sequence"/>
</dbReference>
<feature type="active site" description="Proton donor" evidence="12">
    <location>
        <position position="204"/>
    </location>
</feature>
<dbReference type="SUPFAM" id="SSF74650">
    <property type="entry name" value="Galactose mutarotase-like"/>
    <property type="match status" value="1"/>
</dbReference>
<dbReference type="PIRSF" id="PIRSF005096">
    <property type="entry name" value="GALM"/>
    <property type="match status" value="1"/>
</dbReference>
<dbReference type="UniPathway" id="UPA00242"/>
<keyword evidence="17" id="KW-1185">Reference proteome</keyword>
<dbReference type="GO" id="GO:0004034">
    <property type="term" value="F:aldose 1-epimerase activity"/>
    <property type="evidence" value="ECO:0007669"/>
    <property type="project" value="UniProtKB-EC"/>
</dbReference>
<dbReference type="InterPro" id="IPR011013">
    <property type="entry name" value="Gal_mutarotase_sf_dom"/>
</dbReference>
<keyword evidence="15" id="KW-0732">Signal</keyword>
<dbReference type="InterPro" id="IPR047215">
    <property type="entry name" value="Galactose_mutarotase-like"/>
</dbReference>
<evidence type="ECO:0000313" key="17">
    <source>
        <dbReference type="Proteomes" id="UP000181976"/>
    </source>
</evidence>
<accession>A0A1I2A4D3</accession>
<evidence type="ECO:0000256" key="9">
    <source>
        <dbReference type="ARBA" id="ARBA00023235"/>
    </source>
</evidence>
<sequence>MKHYLLFSITWILTLGIFSCQAPTQSGIEQQSWGKLPNGEPVDLFKLTSTTGLEVKISNFGGIITAINAPDKNGIKKNVVLGFDSIEPYLRGRNFFGALIGRYGNRIDKGQFTLNDSTYQLSINDGVNHLHGGTNGFDQKLWKAQPINNPQAPALKLSYFSRDGEEGYPGNLEVTVIYTLKGDSLFIEYTATTDKPTPVNLTNHAFYNLGAEGLILDHILTINADHYTPVDSTLIPTGEIAPVHGTPFDFTKPYEIGARIDQVPGGYDHNFVLNESSKEGLKFAARLEDPQTGRTMEIYTQEPGLQFYSGNFLDGSIRSGNFVFEQYSALCLETQHFPDSPNHDNFPSTILNPGETYNTKTVMVFGVNK</sequence>
<keyword evidence="9 11" id="KW-0413">Isomerase</keyword>
<feature type="signal peptide" evidence="15">
    <location>
        <begin position="1"/>
        <end position="22"/>
    </location>
</feature>
<keyword evidence="8" id="KW-0106">Calcium</keyword>
<dbReference type="FunFam" id="2.70.98.10:FF:000003">
    <property type="entry name" value="Aldose 1-epimerase"/>
    <property type="match status" value="1"/>
</dbReference>
<dbReference type="InterPro" id="IPR008183">
    <property type="entry name" value="Aldose_1/G6P_1-epimerase"/>
</dbReference>
<dbReference type="RefSeq" id="WP_010527222.1">
    <property type="nucleotide sequence ID" value="NZ_AFSL01000039.1"/>
</dbReference>
<reference evidence="16 17" key="1">
    <citation type="submission" date="2016-10" db="EMBL/GenBank/DDBJ databases">
        <authorList>
            <person name="de Groot N.N."/>
        </authorList>
    </citation>
    <scope>NUCLEOTIDE SEQUENCE [LARGE SCALE GENOMIC DNA]</scope>
    <source>
        <strain evidence="16 17">DSM 19012</strain>
    </source>
</reference>
<name>A0A1I2A4D3_9BACT</name>
<evidence type="ECO:0000256" key="8">
    <source>
        <dbReference type="ARBA" id="ARBA00022837"/>
    </source>
</evidence>
<comment type="cofactor">
    <cofactor evidence="1">
        <name>Ca(2+)</name>
        <dbReference type="ChEBI" id="CHEBI:29108"/>
    </cofactor>
</comment>
<feature type="active site" description="Proton acceptor" evidence="12">
    <location>
        <position position="333"/>
    </location>
</feature>
<feature type="binding site" evidence="13">
    <location>
        <position position="268"/>
    </location>
    <ligand>
        <name>beta-D-galactose</name>
        <dbReference type="ChEBI" id="CHEBI:27667"/>
    </ligand>
</feature>
<dbReference type="CDD" id="cd09019">
    <property type="entry name" value="galactose_mutarotase_like"/>
    <property type="match status" value="1"/>
</dbReference>
<evidence type="ECO:0000256" key="4">
    <source>
        <dbReference type="ARBA" id="ARBA00006206"/>
    </source>
</evidence>
<evidence type="ECO:0000256" key="2">
    <source>
        <dbReference type="ARBA" id="ARBA00004496"/>
    </source>
</evidence>
<dbReference type="InParanoid" id="A0A1I2A4D3"/>
<dbReference type="PANTHER" id="PTHR10091">
    <property type="entry name" value="ALDOSE-1-EPIMERASE"/>
    <property type="match status" value="1"/>
</dbReference>
<proteinExistence type="inferred from homology"/>
<evidence type="ECO:0000256" key="7">
    <source>
        <dbReference type="ARBA" id="ARBA00022553"/>
    </source>
</evidence>
<dbReference type="STRING" id="385682.SAMN05444380_11090"/>
<dbReference type="GO" id="GO:0030246">
    <property type="term" value="F:carbohydrate binding"/>
    <property type="evidence" value="ECO:0007669"/>
    <property type="project" value="InterPro"/>
</dbReference>
<dbReference type="InterPro" id="IPR014718">
    <property type="entry name" value="GH-type_carb-bd"/>
</dbReference>